<accession>A0A317PLH3</accession>
<keyword evidence="1" id="KW-0378">Hydrolase</keyword>
<name>A0A317PLH3_9HYPH</name>
<dbReference type="NCBIfam" id="TIGR01459">
    <property type="entry name" value="HAD-SF-IIA-hyp4"/>
    <property type="match status" value="1"/>
</dbReference>
<dbReference type="InterPro" id="IPR036412">
    <property type="entry name" value="HAD-like_sf"/>
</dbReference>
<reference evidence="1 2" key="1">
    <citation type="submission" date="2018-05" db="EMBL/GenBank/DDBJ databases">
        <title>Genomic Encyclopedia of Type Strains, Phase IV (KMG-IV): sequencing the most valuable type-strain genomes for metagenomic binning, comparative biology and taxonomic classification.</title>
        <authorList>
            <person name="Goeker M."/>
        </authorList>
    </citation>
    <scope>NUCLEOTIDE SEQUENCE [LARGE SCALE GENOMIC DNA]</scope>
    <source>
        <strain evidence="1 2">DSM 16791</strain>
    </source>
</reference>
<keyword evidence="2" id="KW-1185">Reference proteome</keyword>
<dbReference type="InterPro" id="IPR023214">
    <property type="entry name" value="HAD_sf"/>
</dbReference>
<dbReference type="Proteomes" id="UP000246352">
    <property type="component" value="Unassembled WGS sequence"/>
</dbReference>
<dbReference type="GO" id="GO:0016791">
    <property type="term" value="F:phosphatase activity"/>
    <property type="evidence" value="ECO:0007669"/>
    <property type="project" value="TreeGrafter"/>
</dbReference>
<dbReference type="InterPro" id="IPR006357">
    <property type="entry name" value="HAD-SF_hydro_IIA"/>
</dbReference>
<sequence>MSCPTLQANFGRGLVFSCRLGDIQKRSKGPVMPIRIKSLDETAVLHDVILCDVWGVLHNGVSPFPFAVEALKSARKRGQTVVLITNSPRPAGAVISQFETIGVDQDCFDDIVTSGDVTRRLVSDGPRKIFFLGPDRDRLLVDGLDVDLVPADEAEAVLCTGLFDDETETPDAYADMLVGFHDRGLPLICANPDVVVERGDRLVYCAGALANAYQAMGGETRIAGKPHSPIYNEALSRAATLRGRLDQRRIVAIGDGVPTDIRGALANHIPVIFVTRGVHARDYYDDRRIDEARLVSFLAAEDVRPDWWMEWLA</sequence>
<dbReference type="CDD" id="cd07525">
    <property type="entry name" value="HAD_like"/>
    <property type="match status" value="1"/>
</dbReference>
<dbReference type="AlphaFoldDB" id="A0A317PLH3"/>
<dbReference type="PANTHER" id="PTHR19288">
    <property type="entry name" value="4-NITROPHENYLPHOSPHATASE-RELATED"/>
    <property type="match status" value="1"/>
</dbReference>
<dbReference type="EMBL" id="QGTR01000002">
    <property type="protein sequence ID" value="PWW01597.1"/>
    <property type="molecule type" value="Genomic_DNA"/>
</dbReference>
<gene>
    <name evidence="1" type="ORF">DFR52_102260</name>
</gene>
<dbReference type="InterPro" id="IPR006356">
    <property type="entry name" value="HAD-SF_hydro_IIA_hyp3"/>
</dbReference>
<evidence type="ECO:0000313" key="1">
    <source>
        <dbReference type="EMBL" id="PWW01597.1"/>
    </source>
</evidence>
<dbReference type="Pfam" id="PF13344">
    <property type="entry name" value="Hydrolase_6"/>
    <property type="match status" value="1"/>
</dbReference>
<dbReference type="PANTHER" id="PTHR19288:SF90">
    <property type="entry name" value="OS08G0542600 PROTEIN"/>
    <property type="match status" value="1"/>
</dbReference>
<comment type="caution">
    <text evidence="1">The sequence shown here is derived from an EMBL/GenBank/DDBJ whole genome shotgun (WGS) entry which is preliminary data.</text>
</comment>
<dbReference type="NCBIfam" id="TIGR01460">
    <property type="entry name" value="HAD-SF-IIA"/>
    <property type="match status" value="1"/>
</dbReference>
<organism evidence="1 2">
    <name type="scientific">Hoeflea marina</name>
    <dbReference type="NCBI Taxonomy" id="274592"/>
    <lineage>
        <taxon>Bacteria</taxon>
        <taxon>Pseudomonadati</taxon>
        <taxon>Pseudomonadota</taxon>
        <taxon>Alphaproteobacteria</taxon>
        <taxon>Hyphomicrobiales</taxon>
        <taxon>Rhizobiaceae</taxon>
        <taxon>Hoeflea</taxon>
    </lineage>
</organism>
<protein>
    <submittedName>
        <fullName evidence="1">HAD superfamily hydrolase (TIGR01459 family)</fullName>
    </submittedName>
</protein>
<evidence type="ECO:0000313" key="2">
    <source>
        <dbReference type="Proteomes" id="UP000246352"/>
    </source>
</evidence>
<dbReference type="Pfam" id="PF13242">
    <property type="entry name" value="Hydrolase_like"/>
    <property type="match status" value="1"/>
</dbReference>
<dbReference type="GO" id="GO:0005737">
    <property type="term" value="C:cytoplasm"/>
    <property type="evidence" value="ECO:0007669"/>
    <property type="project" value="TreeGrafter"/>
</dbReference>
<dbReference type="Gene3D" id="3.40.50.1000">
    <property type="entry name" value="HAD superfamily/HAD-like"/>
    <property type="match status" value="2"/>
</dbReference>
<dbReference type="SUPFAM" id="SSF56784">
    <property type="entry name" value="HAD-like"/>
    <property type="match status" value="1"/>
</dbReference>
<proteinExistence type="predicted"/>